<name>A0AA35W6D6_GEOBA</name>
<keyword evidence="3" id="KW-1185">Reference proteome</keyword>
<keyword evidence="2" id="KW-0418">Kinase</keyword>
<evidence type="ECO:0000313" key="2">
    <source>
        <dbReference type="EMBL" id="CAI8001743.1"/>
    </source>
</evidence>
<keyword evidence="1" id="KW-0479">Metal-binding</keyword>
<feature type="binding site" evidence="1">
    <location>
        <position position="78"/>
    </location>
    <ligand>
        <name>Zn(2+)</name>
        <dbReference type="ChEBI" id="CHEBI:29105"/>
    </ligand>
</feature>
<dbReference type="SUPFAM" id="SSF101152">
    <property type="entry name" value="Mob1/phocein"/>
    <property type="match status" value="1"/>
</dbReference>
<organism evidence="2 3">
    <name type="scientific">Geodia barretti</name>
    <name type="common">Barrett's horny sponge</name>
    <dbReference type="NCBI Taxonomy" id="519541"/>
    <lineage>
        <taxon>Eukaryota</taxon>
        <taxon>Metazoa</taxon>
        <taxon>Porifera</taxon>
        <taxon>Demospongiae</taxon>
        <taxon>Heteroscleromorpha</taxon>
        <taxon>Tetractinellida</taxon>
        <taxon>Astrophorina</taxon>
        <taxon>Geodiidae</taxon>
        <taxon>Geodia</taxon>
    </lineage>
</organism>
<dbReference type="GO" id="GO:0016301">
    <property type="term" value="F:kinase activity"/>
    <property type="evidence" value="ECO:0007669"/>
    <property type="project" value="UniProtKB-KW"/>
</dbReference>
<comment type="caution">
    <text evidence="2">The sequence shown here is derived from an EMBL/GenBank/DDBJ whole genome shotgun (WGS) entry which is preliminary data.</text>
</comment>
<dbReference type="Proteomes" id="UP001174909">
    <property type="component" value="Unassembled WGS sequence"/>
</dbReference>
<dbReference type="AlphaFoldDB" id="A0AA35W6D6"/>
<dbReference type="PANTHER" id="PTHR22599">
    <property type="entry name" value="MPS ONE BINDER KINASE ACTIVATOR-LIKE MOB"/>
    <property type="match status" value="1"/>
</dbReference>
<dbReference type="InterPro" id="IPR036703">
    <property type="entry name" value="MOB_kinase_act_sf"/>
</dbReference>
<reference evidence="2" key="1">
    <citation type="submission" date="2023-03" db="EMBL/GenBank/DDBJ databases">
        <authorList>
            <person name="Steffen K."/>
            <person name="Cardenas P."/>
        </authorList>
    </citation>
    <scope>NUCLEOTIDE SEQUENCE</scope>
</reference>
<protein>
    <submittedName>
        <fullName evidence="2">MOB kinase activator 3A</fullName>
    </submittedName>
</protein>
<feature type="binding site" evidence="1">
    <location>
        <position position="83"/>
    </location>
    <ligand>
        <name>Zn(2+)</name>
        <dbReference type="ChEBI" id="CHEBI:29105"/>
    </ligand>
</feature>
<feature type="binding site" evidence="1">
    <location>
        <position position="164"/>
    </location>
    <ligand>
        <name>Zn(2+)</name>
        <dbReference type="ChEBI" id="CHEBI:29105"/>
    </ligand>
</feature>
<keyword evidence="2" id="KW-0808">Transferase</keyword>
<dbReference type="FunFam" id="1.20.140.30:FF:000001">
    <property type="entry name" value="MOB kinase activator 1A"/>
    <property type="match status" value="1"/>
</dbReference>
<feature type="binding site" evidence="1">
    <location>
        <position position="159"/>
    </location>
    <ligand>
        <name>Zn(2+)</name>
        <dbReference type="ChEBI" id="CHEBI:29105"/>
    </ligand>
</feature>
<dbReference type="Gene3D" id="1.20.140.30">
    <property type="entry name" value="MOB kinase activator"/>
    <property type="match status" value="1"/>
</dbReference>
<keyword evidence="1" id="KW-0862">Zinc</keyword>
<dbReference type="SMART" id="SM01388">
    <property type="entry name" value="Mob1_phocein"/>
    <property type="match status" value="1"/>
</dbReference>
<dbReference type="Pfam" id="PF03637">
    <property type="entry name" value="Mob1_phocein"/>
    <property type="match status" value="1"/>
</dbReference>
<proteinExistence type="predicted"/>
<dbReference type="EMBL" id="CASHTH010000450">
    <property type="protein sequence ID" value="CAI8001743.1"/>
    <property type="molecule type" value="Genomic_DNA"/>
</dbReference>
<dbReference type="InterPro" id="IPR005301">
    <property type="entry name" value="MOB_kinase_act_fam"/>
</dbReference>
<gene>
    <name evidence="2" type="ORF">GBAR_LOCUS3255</name>
</gene>
<accession>A0AA35W6D6</accession>
<evidence type="ECO:0000313" key="3">
    <source>
        <dbReference type="Proteomes" id="UP001174909"/>
    </source>
</evidence>
<evidence type="ECO:0000256" key="1">
    <source>
        <dbReference type="PIRSR" id="PIRSR605301-1"/>
    </source>
</evidence>
<sequence>MAGVFSKQRTFRPKKKWEKGTLKYDLHKKAKATLNAGLDLKQAVSLPEEEEFNDWIAVHVVDFFNRVNVIYGTVQDFCTEESCPLMSGGPKFEYYWADEVQKKPQAVSAPTYVRNLMTWTEKQIANVELFPAQVGTPFPKNFVPTCKKILTRLYRVFVHVYIHHFDNLTRIGAEAHVNACYKHFYYFVREFSLVDSKEFEPLAGLTIRLCR</sequence>